<dbReference type="Proteomes" id="UP000054064">
    <property type="component" value="Unassembled WGS sequence"/>
</dbReference>
<feature type="non-terminal residue" evidence="5">
    <location>
        <position position="1"/>
    </location>
</feature>
<evidence type="ECO:0000256" key="3">
    <source>
        <dbReference type="PROSITE-ProRule" id="PRU00221"/>
    </source>
</evidence>
<evidence type="ECO:0000256" key="1">
    <source>
        <dbReference type="ARBA" id="ARBA00008070"/>
    </source>
</evidence>
<dbReference type="GO" id="GO:0008593">
    <property type="term" value="P:regulation of Notch signaling pathway"/>
    <property type="evidence" value="ECO:0007669"/>
    <property type="project" value="TreeGrafter"/>
</dbReference>
<feature type="repeat" description="WD" evidence="3">
    <location>
        <begin position="11"/>
        <end position="52"/>
    </location>
</feature>
<dbReference type="GO" id="GO:0005096">
    <property type="term" value="F:GTPase activator activity"/>
    <property type="evidence" value="ECO:0007669"/>
    <property type="project" value="TreeGrafter"/>
</dbReference>
<dbReference type="GO" id="GO:0030864">
    <property type="term" value="C:cortical actin cytoskeleton"/>
    <property type="evidence" value="ECO:0007669"/>
    <property type="project" value="TreeGrafter"/>
</dbReference>
<keyword evidence="3" id="KW-0853">WD repeat</keyword>
<dbReference type="GO" id="GO:0005886">
    <property type="term" value="C:plasma membrane"/>
    <property type="evidence" value="ECO:0007669"/>
    <property type="project" value="TreeGrafter"/>
</dbReference>
<feature type="compositionally biased region" description="Basic residues" evidence="4">
    <location>
        <begin position="422"/>
        <end position="433"/>
    </location>
</feature>
<keyword evidence="2" id="KW-0268">Exocytosis</keyword>
<evidence type="ECO:0000313" key="5">
    <source>
        <dbReference type="EMBL" id="KFO89339.1"/>
    </source>
</evidence>
<dbReference type="PANTHER" id="PTHR10241:SF20">
    <property type="entry name" value="LLGL SCRIBBLE CELL POLARITY COMPLEX COMPONENT 2"/>
    <property type="match status" value="1"/>
</dbReference>
<gene>
    <name evidence="5" type="ORF">N320_02130</name>
</gene>
<dbReference type="GO" id="GO:0030866">
    <property type="term" value="P:cortical actin cytoskeleton organization"/>
    <property type="evidence" value="ECO:0007669"/>
    <property type="project" value="TreeGrafter"/>
</dbReference>
<feature type="non-terminal residue" evidence="5">
    <location>
        <position position="701"/>
    </location>
</feature>
<dbReference type="InterPro" id="IPR001680">
    <property type="entry name" value="WD40_rpt"/>
</dbReference>
<dbReference type="EMBL" id="KL520141">
    <property type="protein sequence ID" value="KFO89339.1"/>
    <property type="molecule type" value="Genomic_DNA"/>
</dbReference>
<sequence length="701" mass="78861">YGAPGVEFMGLHEENNTVMQIHFIPDQCQLVTLLDDNSLHLWSLKQHSGASELQEEHRFTLKGPPGSPPSATQITAVLPHSSREVLYLGTESGNIFVVELLSFRVLEDRTITSEAVLQRVSDDYSNRRSCELVEALREHPKNPDQILIGYSRGLIVLWDLQNNKVTHHFLGSQQLENLYWQRDGSKFISCHYDGSYAQWPVSSENRQPEPLENLVPYGQLASGPSSVPGFSPLLSHHLLAPCLQHPTETVGEDHQCWEQTEHSLLQYAAARAYGVADCWHSESCSKVCPFQVLVMELNDEDAEHVVDHAEADLLQDQEGYRWKGHEKLKTRDGPVRFEAGFQPFVLVQCQPPAVVTSLALHSEWKLVAFGTSHGFGLFDHQQKRLVFVKCTLHPSDQLALEGPLSRVKSLKKSLRQSFRRIRRSRVSSRKRRGGSGSASEVQEANAKFDQDALQEMELAPVQRKIEARSAEDSFTGFVRTLYFADTFLRDSSRHSPSLWAGTNGGTVYAFCLRVPPAERRMDEPVRAEQAKEIQLMHRAPVVGILVLDGHSIPLPEPLEVAHDLSKSPDMQGSHQLLVVSEEQFKVFTLPKVSSKLKLKLTALEGCRVRKVTVANFGSCKTDDYSENDLAVLTNLGDIQIISLPFLKLQIRYPCIRKEDVSGIASCVFTKYGQGFYLISPSEFERFSLSTKWIVEPRCIVD</sequence>
<dbReference type="GO" id="GO:0045159">
    <property type="term" value="F:myosin II binding"/>
    <property type="evidence" value="ECO:0007669"/>
    <property type="project" value="TreeGrafter"/>
</dbReference>
<evidence type="ECO:0000256" key="4">
    <source>
        <dbReference type="SAM" id="MobiDB-lite"/>
    </source>
</evidence>
<protein>
    <submittedName>
        <fullName evidence="5">Lethal(2) giant larvae protein 2</fullName>
    </submittedName>
</protein>
<reference evidence="5 6" key="1">
    <citation type="submission" date="2014-04" db="EMBL/GenBank/DDBJ databases">
        <title>Genome evolution of avian class.</title>
        <authorList>
            <person name="Zhang G."/>
            <person name="Li C."/>
        </authorList>
    </citation>
    <scope>NUCLEOTIDE SEQUENCE [LARGE SCALE GENOMIC DNA]</scope>
    <source>
        <strain evidence="5">BGI_N320</strain>
    </source>
</reference>
<dbReference type="GO" id="GO:0032878">
    <property type="term" value="P:regulation of establishment or maintenance of cell polarity"/>
    <property type="evidence" value="ECO:0007669"/>
    <property type="project" value="TreeGrafter"/>
</dbReference>
<proteinExistence type="inferred from homology"/>
<accession>A0A091H1M0</accession>
<name>A0A091H1M0_BUCRH</name>
<comment type="similarity">
    <text evidence="1">Belongs to the WD repeat L(2)GL family.</text>
</comment>
<evidence type="ECO:0000313" key="6">
    <source>
        <dbReference type="Proteomes" id="UP000054064"/>
    </source>
</evidence>
<dbReference type="GO" id="GO:0006893">
    <property type="term" value="P:Golgi to plasma membrane transport"/>
    <property type="evidence" value="ECO:0007669"/>
    <property type="project" value="TreeGrafter"/>
</dbReference>
<dbReference type="GO" id="GO:0051294">
    <property type="term" value="P:establishment of spindle orientation"/>
    <property type="evidence" value="ECO:0007669"/>
    <property type="project" value="TreeGrafter"/>
</dbReference>
<dbReference type="PROSITE" id="PS50082">
    <property type="entry name" value="WD_REPEATS_2"/>
    <property type="match status" value="1"/>
</dbReference>
<dbReference type="GO" id="GO:0006887">
    <property type="term" value="P:exocytosis"/>
    <property type="evidence" value="ECO:0007669"/>
    <property type="project" value="UniProtKB-KW"/>
</dbReference>
<dbReference type="SUPFAM" id="SSF50978">
    <property type="entry name" value="WD40 repeat-like"/>
    <property type="match status" value="1"/>
</dbReference>
<organism evidence="5 6">
    <name type="scientific">Buceros rhinoceros silvestris</name>
    <dbReference type="NCBI Taxonomy" id="175836"/>
    <lineage>
        <taxon>Eukaryota</taxon>
        <taxon>Metazoa</taxon>
        <taxon>Chordata</taxon>
        <taxon>Craniata</taxon>
        <taxon>Vertebrata</taxon>
        <taxon>Euteleostomi</taxon>
        <taxon>Archelosauria</taxon>
        <taxon>Archosauria</taxon>
        <taxon>Dinosauria</taxon>
        <taxon>Saurischia</taxon>
        <taxon>Theropoda</taxon>
        <taxon>Coelurosauria</taxon>
        <taxon>Aves</taxon>
        <taxon>Neognathae</taxon>
        <taxon>Neoaves</taxon>
        <taxon>Telluraves</taxon>
        <taxon>Coraciimorphae</taxon>
        <taxon>Bucerotiformes</taxon>
        <taxon>Bucerotidae</taxon>
        <taxon>Buceros</taxon>
    </lineage>
</organism>
<dbReference type="AlphaFoldDB" id="A0A091H1M0"/>
<dbReference type="InterPro" id="IPR036322">
    <property type="entry name" value="WD40_repeat_dom_sf"/>
</dbReference>
<dbReference type="Gene3D" id="2.130.10.10">
    <property type="entry name" value="YVTN repeat-like/Quinoprotein amine dehydrogenase"/>
    <property type="match status" value="1"/>
</dbReference>
<dbReference type="InterPro" id="IPR015943">
    <property type="entry name" value="WD40/YVTN_repeat-like_dom_sf"/>
</dbReference>
<feature type="region of interest" description="Disordered" evidence="4">
    <location>
        <begin position="422"/>
        <end position="444"/>
    </location>
</feature>
<dbReference type="PANTHER" id="PTHR10241">
    <property type="entry name" value="LETHAL 2 GIANT LARVAE PROTEIN"/>
    <property type="match status" value="1"/>
</dbReference>
<keyword evidence="6" id="KW-1185">Reference proteome</keyword>
<evidence type="ECO:0000256" key="2">
    <source>
        <dbReference type="ARBA" id="ARBA00022483"/>
    </source>
</evidence>